<dbReference type="EMBL" id="CAEZXB010000003">
    <property type="protein sequence ID" value="CAB4668765.1"/>
    <property type="molecule type" value="Genomic_DNA"/>
</dbReference>
<dbReference type="PANTHER" id="PTHR36122">
    <property type="entry name" value="NICOTINAMIDE RIBOSIDE TRANSPORTER PNUC"/>
    <property type="match status" value="1"/>
</dbReference>
<feature type="transmembrane region" description="Helical" evidence="7">
    <location>
        <begin position="224"/>
        <end position="243"/>
    </location>
</feature>
<dbReference type="Pfam" id="PF04973">
    <property type="entry name" value="NMN_transporter"/>
    <property type="match status" value="1"/>
</dbReference>
<evidence type="ECO:0000256" key="5">
    <source>
        <dbReference type="ARBA" id="ARBA00022989"/>
    </source>
</evidence>
<keyword evidence="6 7" id="KW-0472">Membrane</keyword>
<dbReference type="PANTHER" id="PTHR36122:SF2">
    <property type="entry name" value="NICOTINAMIDE RIBOSIDE TRANSPORTER PNUC"/>
    <property type="match status" value="1"/>
</dbReference>
<evidence type="ECO:0000256" key="2">
    <source>
        <dbReference type="ARBA" id="ARBA00022448"/>
    </source>
</evidence>
<keyword evidence="4 7" id="KW-0812">Transmembrane</keyword>
<keyword evidence="3" id="KW-1003">Cell membrane</keyword>
<keyword evidence="2" id="KW-0813">Transport</keyword>
<dbReference type="GO" id="GO:0034257">
    <property type="term" value="F:nicotinamide riboside transmembrane transporter activity"/>
    <property type="evidence" value="ECO:0007669"/>
    <property type="project" value="InterPro"/>
</dbReference>
<dbReference type="GO" id="GO:0005840">
    <property type="term" value="C:ribosome"/>
    <property type="evidence" value="ECO:0007669"/>
    <property type="project" value="InterPro"/>
</dbReference>
<evidence type="ECO:0000256" key="1">
    <source>
        <dbReference type="ARBA" id="ARBA00004651"/>
    </source>
</evidence>
<feature type="transmembrane region" description="Helical" evidence="7">
    <location>
        <begin position="45"/>
        <end position="64"/>
    </location>
</feature>
<proteinExistence type="predicted"/>
<organism evidence="9">
    <name type="scientific">freshwater metagenome</name>
    <dbReference type="NCBI Taxonomy" id="449393"/>
    <lineage>
        <taxon>unclassified sequences</taxon>
        <taxon>metagenomes</taxon>
        <taxon>ecological metagenomes</taxon>
    </lineage>
</organism>
<comment type="subcellular location">
    <subcellularLocation>
        <location evidence="1">Cell membrane</location>
        <topology evidence="1">Multi-pass membrane protein</topology>
    </subcellularLocation>
</comment>
<gene>
    <name evidence="8" type="ORF">UFOPK2342_00301</name>
    <name evidence="9" type="ORF">UFOPK2423_00169</name>
    <name evidence="10" type="ORF">UFOPK3266_00414</name>
    <name evidence="11" type="ORF">UFOPK4367_00271</name>
</gene>
<feature type="transmembrane region" description="Helical" evidence="7">
    <location>
        <begin position="76"/>
        <end position="95"/>
    </location>
</feature>
<sequence>MSLLHWLFTAELHFGSKAILWREIIGNLFGLAGAILGMRRKVWTWPVGIIGNALLFTVFLGAVFDTPQAKDLYGQAGRQVLFIAVSIYGWSMWYARRQQGDRTPVVPRWTTTREKFILAPVTLAFFIASYFILKSLGSWGPGPDAWIFTGSALATYGMARGYLEFWLVWIGVDAIGVPLLLKAGYYPSAALYAIYGAFVIWGFASWLRLPDSATDDPSVKDPARILRSLGLLLVLVLVGLYFWF</sequence>
<evidence type="ECO:0000256" key="6">
    <source>
        <dbReference type="ARBA" id="ARBA00023136"/>
    </source>
</evidence>
<dbReference type="InterPro" id="IPR006419">
    <property type="entry name" value="NMN_transpt_PnuC"/>
</dbReference>
<dbReference type="GO" id="GO:0005886">
    <property type="term" value="C:plasma membrane"/>
    <property type="evidence" value="ECO:0007669"/>
    <property type="project" value="UniProtKB-SubCell"/>
</dbReference>
<dbReference type="AlphaFoldDB" id="A0A6J6NIF9"/>
<keyword evidence="5 7" id="KW-1133">Transmembrane helix</keyword>
<dbReference type="EMBL" id="CAEZXN010000002">
    <property type="protein sequence ID" value="CAB4684425.1"/>
    <property type="molecule type" value="Genomic_DNA"/>
</dbReference>
<feature type="transmembrane region" description="Helical" evidence="7">
    <location>
        <begin position="184"/>
        <end position="204"/>
    </location>
</feature>
<protein>
    <submittedName>
        <fullName evidence="9">Unannotated protein</fullName>
    </submittedName>
</protein>
<feature type="transmembrane region" description="Helical" evidence="7">
    <location>
        <begin position="20"/>
        <end position="38"/>
    </location>
</feature>
<evidence type="ECO:0000313" key="11">
    <source>
        <dbReference type="EMBL" id="CAB5072292.1"/>
    </source>
</evidence>
<reference evidence="9" key="1">
    <citation type="submission" date="2020-05" db="EMBL/GenBank/DDBJ databases">
        <authorList>
            <person name="Chiriac C."/>
            <person name="Salcher M."/>
            <person name="Ghai R."/>
            <person name="Kavagutti S V."/>
        </authorList>
    </citation>
    <scope>NUCLEOTIDE SEQUENCE</scope>
</reference>
<dbReference type="PROSITE" id="PS00962">
    <property type="entry name" value="RIBOSOMAL_S2_1"/>
    <property type="match status" value="1"/>
</dbReference>
<dbReference type="GO" id="GO:0003735">
    <property type="term" value="F:structural constituent of ribosome"/>
    <property type="evidence" value="ECO:0007669"/>
    <property type="project" value="InterPro"/>
</dbReference>
<dbReference type="InterPro" id="IPR018130">
    <property type="entry name" value="Ribosomal_uS2_CS"/>
</dbReference>
<evidence type="ECO:0000256" key="3">
    <source>
        <dbReference type="ARBA" id="ARBA00022475"/>
    </source>
</evidence>
<evidence type="ECO:0000313" key="8">
    <source>
        <dbReference type="EMBL" id="CAB4668765.1"/>
    </source>
</evidence>
<dbReference type="EMBL" id="CAFBAA010000007">
    <property type="protein sequence ID" value="CAB4841592.1"/>
    <property type="molecule type" value="Genomic_DNA"/>
</dbReference>
<dbReference type="NCBIfam" id="TIGR01528">
    <property type="entry name" value="NMN_trans_PnuC"/>
    <property type="match status" value="1"/>
</dbReference>
<feature type="transmembrane region" description="Helical" evidence="7">
    <location>
        <begin position="116"/>
        <end position="133"/>
    </location>
</feature>
<evidence type="ECO:0000313" key="10">
    <source>
        <dbReference type="EMBL" id="CAB4841592.1"/>
    </source>
</evidence>
<dbReference type="EMBL" id="CAFBRC010000012">
    <property type="protein sequence ID" value="CAB5072292.1"/>
    <property type="molecule type" value="Genomic_DNA"/>
</dbReference>
<evidence type="ECO:0000256" key="4">
    <source>
        <dbReference type="ARBA" id="ARBA00022692"/>
    </source>
</evidence>
<evidence type="ECO:0000256" key="7">
    <source>
        <dbReference type="SAM" id="Phobius"/>
    </source>
</evidence>
<name>A0A6J6NIF9_9ZZZZ</name>
<evidence type="ECO:0000313" key="9">
    <source>
        <dbReference type="EMBL" id="CAB4684425.1"/>
    </source>
</evidence>
<accession>A0A6J6NIF9</accession>
<dbReference type="GO" id="GO:0006412">
    <property type="term" value="P:translation"/>
    <property type="evidence" value="ECO:0007669"/>
    <property type="project" value="InterPro"/>
</dbReference>